<dbReference type="Proteomes" id="UP001185092">
    <property type="component" value="Unassembled WGS sequence"/>
</dbReference>
<dbReference type="EMBL" id="JAVDQD010000002">
    <property type="protein sequence ID" value="MDR6238832.1"/>
    <property type="molecule type" value="Genomic_DNA"/>
</dbReference>
<keyword evidence="3" id="KW-1185">Reference proteome</keyword>
<organism evidence="2 3">
    <name type="scientific">Aureibacter tunicatorum</name>
    <dbReference type="NCBI Taxonomy" id="866807"/>
    <lineage>
        <taxon>Bacteria</taxon>
        <taxon>Pseudomonadati</taxon>
        <taxon>Bacteroidota</taxon>
        <taxon>Cytophagia</taxon>
        <taxon>Cytophagales</taxon>
        <taxon>Persicobacteraceae</taxon>
        <taxon>Aureibacter</taxon>
    </lineage>
</organism>
<keyword evidence="1" id="KW-0472">Membrane</keyword>
<name>A0AAE3XL19_9BACT</name>
<evidence type="ECO:0000256" key="1">
    <source>
        <dbReference type="SAM" id="Phobius"/>
    </source>
</evidence>
<protein>
    <submittedName>
        <fullName evidence="2">Uncharacterized protein</fullName>
    </submittedName>
</protein>
<accession>A0AAE3XL19</accession>
<sequence>MGFFELNKWKLKFYFVFCSLVCSVVAVIIWSVFYYLEEQLSNTISLVILLFACLILPLYLLGISILQGKTDLKKRQKAFGTWPFSDLVKIGFKKVYLYESSRWHFSTLVLKGEINGFTIVADVYTKLTPDIVRFKVLVDDEIEHNIEIFKENIERESHCYVLKIPLNNHGLKSAFSLKQELEDLVYLLNKGGLVPLS</sequence>
<dbReference type="AlphaFoldDB" id="A0AAE3XL19"/>
<feature type="transmembrane region" description="Helical" evidence="1">
    <location>
        <begin position="42"/>
        <end position="66"/>
    </location>
</feature>
<keyword evidence="1" id="KW-1133">Transmembrane helix</keyword>
<proteinExistence type="predicted"/>
<gene>
    <name evidence="2" type="ORF">HNQ88_001869</name>
</gene>
<evidence type="ECO:0000313" key="3">
    <source>
        <dbReference type="Proteomes" id="UP001185092"/>
    </source>
</evidence>
<dbReference type="RefSeq" id="WP_309938338.1">
    <property type="nucleotide sequence ID" value="NZ_AP025305.1"/>
</dbReference>
<feature type="transmembrane region" description="Helical" evidence="1">
    <location>
        <begin position="12"/>
        <end position="36"/>
    </location>
</feature>
<comment type="caution">
    <text evidence="2">The sequence shown here is derived from an EMBL/GenBank/DDBJ whole genome shotgun (WGS) entry which is preliminary data.</text>
</comment>
<keyword evidence="1" id="KW-0812">Transmembrane</keyword>
<reference evidence="2" key="1">
    <citation type="submission" date="2023-07" db="EMBL/GenBank/DDBJ databases">
        <title>Genomic Encyclopedia of Type Strains, Phase IV (KMG-IV): sequencing the most valuable type-strain genomes for metagenomic binning, comparative biology and taxonomic classification.</title>
        <authorList>
            <person name="Goeker M."/>
        </authorList>
    </citation>
    <scope>NUCLEOTIDE SEQUENCE</scope>
    <source>
        <strain evidence="2">DSM 26174</strain>
    </source>
</reference>
<evidence type="ECO:0000313" key="2">
    <source>
        <dbReference type="EMBL" id="MDR6238832.1"/>
    </source>
</evidence>